<accession>A0A8S4S7Z0</accession>
<dbReference type="Proteomes" id="UP000838756">
    <property type="component" value="Unassembled WGS sequence"/>
</dbReference>
<protein>
    <submittedName>
        <fullName evidence="1">Jg15418 protein</fullName>
    </submittedName>
</protein>
<gene>
    <name evidence="1" type="primary">jg15418</name>
    <name evidence="1" type="ORF">PAEG_LOCUS22789</name>
</gene>
<organism evidence="1 2">
    <name type="scientific">Pararge aegeria aegeria</name>
    <dbReference type="NCBI Taxonomy" id="348720"/>
    <lineage>
        <taxon>Eukaryota</taxon>
        <taxon>Metazoa</taxon>
        <taxon>Ecdysozoa</taxon>
        <taxon>Arthropoda</taxon>
        <taxon>Hexapoda</taxon>
        <taxon>Insecta</taxon>
        <taxon>Pterygota</taxon>
        <taxon>Neoptera</taxon>
        <taxon>Endopterygota</taxon>
        <taxon>Lepidoptera</taxon>
        <taxon>Glossata</taxon>
        <taxon>Ditrysia</taxon>
        <taxon>Papilionoidea</taxon>
        <taxon>Nymphalidae</taxon>
        <taxon>Satyrinae</taxon>
        <taxon>Satyrini</taxon>
        <taxon>Parargina</taxon>
        <taxon>Pararge</taxon>
    </lineage>
</organism>
<reference evidence="1" key="1">
    <citation type="submission" date="2022-03" db="EMBL/GenBank/DDBJ databases">
        <authorList>
            <person name="Lindestad O."/>
        </authorList>
    </citation>
    <scope>NUCLEOTIDE SEQUENCE</scope>
</reference>
<name>A0A8S4S7Z0_9NEOP</name>
<dbReference type="OrthoDB" id="7456614at2759"/>
<evidence type="ECO:0000313" key="2">
    <source>
        <dbReference type="Proteomes" id="UP000838756"/>
    </source>
</evidence>
<sequence>MLCSGLKGVVVVSEHNRLTRNGHKSVISAYRLRKAQNSFVGLSIRFYNMIPKEILDLPMHTFKKCVKTQLVQRGYYTFDEFLNDKVDWKQPA</sequence>
<evidence type="ECO:0000313" key="1">
    <source>
        <dbReference type="EMBL" id="CAH2255368.1"/>
    </source>
</evidence>
<dbReference type="AlphaFoldDB" id="A0A8S4S7Z0"/>
<comment type="caution">
    <text evidence="1">The sequence shown here is derived from an EMBL/GenBank/DDBJ whole genome shotgun (WGS) entry which is preliminary data.</text>
</comment>
<dbReference type="EMBL" id="CAKXAJ010026090">
    <property type="protein sequence ID" value="CAH2255368.1"/>
    <property type="molecule type" value="Genomic_DNA"/>
</dbReference>
<keyword evidence="2" id="KW-1185">Reference proteome</keyword>
<proteinExistence type="predicted"/>